<evidence type="ECO:0000256" key="1">
    <source>
        <dbReference type="SAM" id="Phobius"/>
    </source>
</evidence>
<proteinExistence type="predicted"/>
<feature type="transmembrane region" description="Helical" evidence="1">
    <location>
        <begin position="97"/>
        <end position="116"/>
    </location>
</feature>
<feature type="transmembrane region" description="Helical" evidence="1">
    <location>
        <begin position="62"/>
        <end position="85"/>
    </location>
</feature>
<gene>
    <name evidence="2" type="ORF">SAMN04488514_1031</name>
</gene>
<feature type="transmembrane region" description="Helical" evidence="1">
    <location>
        <begin position="33"/>
        <end position="55"/>
    </location>
</feature>
<reference evidence="2 3" key="1">
    <citation type="submission" date="2016-10" db="EMBL/GenBank/DDBJ databases">
        <authorList>
            <person name="de Groot N.N."/>
        </authorList>
    </citation>
    <scope>NUCLEOTIDE SEQUENCE [LARGE SCALE GENOMIC DNA]</scope>
    <source>
        <strain evidence="2 3">DSM 19886</strain>
    </source>
</reference>
<evidence type="ECO:0000313" key="2">
    <source>
        <dbReference type="EMBL" id="SDL80527.1"/>
    </source>
</evidence>
<keyword evidence="1" id="KW-0812">Transmembrane</keyword>
<dbReference type="EMBL" id="FNGV01000003">
    <property type="protein sequence ID" value="SDL80527.1"/>
    <property type="molecule type" value="Genomic_DNA"/>
</dbReference>
<accession>A0A1G9N323</accession>
<dbReference type="Proteomes" id="UP000199440">
    <property type="component" value="Unassembled WGS sequence"/>
</dbReference>
<sequence length="126" mass="14404">MFSYLSKPLYLTFAFFLLTVLSLLIFGKDQAESLWNIGGIVFGCYIIFSSILILFKDSGWGYFFSILGYSILYLIFTGILIQITIQVKQIPGSNESAMVFLIILFHPILLLILKLIKWLFSTLSQK</sequence>
<keyword evidence="1" id="KW-1133">Transmembrane helix</keyword>
<name>A0A1G9N323_9FLAO</name>
<keyword evidence="1" id="KW-0472">Membrane</keyword>
<organism evidence="2 3">
    <name type="scientific">Kriegella aquimaris</name>
    <dbReference type="NCBI Taxonomy" id="192904"/>
    <lineage>
        <taxon>Bacteria</taxon>
        <taxon>Pseudomonadati</taxon>
        <taxon>Bacteroidota</taxon>
        <taxon>Flavobacteriia</taxon>
        <taxon>Flavobacteriales</taxon>
        <taxon>Flavobacteriaceae</taxon>
        <taxon>Kriegella</taxon>
    </lineage>
</organism>
<keyword evidence="3" id="KW-1185">Reference proteome</keyword>
<protein>
    <submittedName>
        <fullName evidence="2">Uncharacterized protein</fullName>
    </submittedName>
</protein>
<evidence type="ECO:0000313" key="3">
    <source>
        <dbReference type="Proteomes" id="UP000199440"/>
    </source>
</evidence>
<dbReference type="AlphaFoldDB" id="A0A1G9N323"/>
<feature type="transmembrane region" description="Helical" evidence="1">
    <location>
        <begin position="9"/>
        <end position="27"/>
    </location>
</feature>